<feature type="active site" description="Proton donor" evidence="10">
    <location>
        <position position="65"/>
    </location>
</feature>
<dbReference type="Gene3D" id="3.40.140.10">
    <property type="entry name" value="Cytidine Deaminase, domain 2"/>
    <property type="match status" value="1"/>
</dbReference>
<dbReference type="EC" id="3.5.4.5" evidence="4 13"/>
<dbReference type="FunFam" id="3.40.140.10:FF:000008">
    <property type="entry name" value="Cytidine deaminase"/>
    <property type="match status" value="1"/>
</dbReference>
<evidence type="ECO:0000256" key="8">
    <source>
        <dbReference type="ARBA" id="ARBA00032005"/>
    </source>
</evidence>
<feature type="binding site" evidence="12">
    <location>
        <position position="96"/>
    </location>
    <ligand>
        <name>Zn(2+)</name>
        <dbReference type="ChEBI" id="CHEBI:29105"/>
        <note>catalytic</note>
    </ligand>
</feature>
<evidence type="ECO:0000256" key="13">
    <source>
        <dbReference type="RuleBase" id="RU364006"/>
    </source>
</evidence>
<feature type="binding site" evidence="12">
    <location>
        <position position="99"/>
    </location>
    <ligand>
        <name>Zn(2+)</name>
        <dbReference type="ChEBI" id="CHEBI:29105"/>
        <note>catalytic</note>
    </ligand>
</feature>
<evidence type="ECO:0000256" key="10">
    <source>
        <dbReference type="PIRSR" id="PIRSR606262-1"/>
    </source>
</evidence>
<dbReference type="PANTHER" id="PTHR11644">
    <property type="entry name" value="CYTIDINE DEAMINASE"/>
    <property type="match status" value="1"/>
</dbReference>
<evidence type="ECO:0000259" key="14">
    <source>
        <dbReference type="PROSITE" id="PS51747"/>
    </source>
</evidence>
<protein>
    <recommendedName>
        <fullName evidence="4 13">Cytidine deaminase</fullName>
        <ecNumber evidence="4 13">3.5.4.5</ecNumber>
    </recommendedName>
    <alternativeName>
        <fullName evidence="8 13">Cytidine aminohydrolase</fullName>
    </alternativeName>
</protein>
<dbReference type="GO" id="GO:0072527">
    <property type="term" value="P:pyrimidine-containing compound metabolic process"/>
    <property type="evidence" value="ECO:0007669"/>
    <property type="project" value="UniProtKB-ARBA"/>
</dbReference>
<gene>
    <name evidence="15" type="ORF">EDB92DRAFT_1866603</name>
</gene>
<evidence type="ECO:0000313" key="15">
    <source>
        <dbReference type="EMBL" id="KAH8989968.1"/>
    </source>
</evidence>
<evidence type="ECO:0000256" key="1">
    <source>
        <dbReference type="ARBA" id="ARBA00001947"/>
    </source>
</evidence>
<keyword evidence="16" id="KW-1185">Reference proteome</keyword>
<sequence>MTTEPQTLSTADRDRLIRAAIEAKEMAYAPYSNFRVGAASLTPDGQIVKGANVENASYGGTICAERTAVVKAVSDGTRSFVALAVNTDVAQPLSPCGICRQVIREFCALKMPILLVPAGYGSTDNTVDLLETTVEGLLPHSFGPDALDLPRTG</sequence>
<dbReference type="PROSITE" id="PS51747">
    <property type="entry name" value="CYT_DCMP_DEAMINASES_2"/>
    <property type="match status" value="1"/>
</dbReference>
<comment type="cofactor">
    <cofactor evidence="1 12 13">
        <name>Zn(2+)</name>
        <dbReference type="ChEBI" id="CHEBI:29105"/>
    </cofactor>
</comment>
<dbReference type="InterPro" id="IPR016193">
    <property type="entry name" value="Cytidine_deaminase-like"/>
</dbReference>
<dbReference type="InterPro" id="IPR016192">
    <property type="entry name" value="APOBEC/CMP_deaminase_Zn-bd"/>
</dbReference>
<dbReference type="GO" id="GO:0005829">
    <property type="term" value="C:cytosol"/>
    <property type="evidence" value="ECO:0007669"/>
    <property type="project" value="TreeGrafter"/>
</dbReference>
<dbReference type="InterPro" id="IPR002125">
    <property type="entry name" value="CMP_dCMP_dom"/>
</dbReference>
<comment type="caution">
    <text evidence="15">The sequence shown here is derived from an EMBL/GenBank/DDBJ whole genome shotgun (WGS) entry which is preliminary data.</text>
</comment>
<evidence type="ECO:0000256" key="2">
    <source>
        <dbReference type="ARBA" id="ARBA00003949"/>
    </source>
</evidence>
<organism evidence="15 16">
    <name type="scientific">Lactarius akahatsu</name>
    <dbReference type="NCBI Taxonomy" id="416441"/>
    <lineage>
        <taxon>Eukaryota</taxon>
        <taxon>Fungi</taxon>
        <taxon>Dikarya</taxon>
        <taxon>Basidiomycota</taxon>
        <taxon>Agaricomycotina</taxon>
        <taxon>Agaricomycetes</taxon>
        <taxon>Russulales</taxon>
        <taxon>Russulaceae</taxon>
        <taxon>Lactarius</taxon>
    </lineage>
</organism>
<feature type="domain" description="CMP/dCMP-type deaminase" evidence="14">
    <location>
        <begin position="11"/>
        <end position="145"/>
    </location>
</feature>
<accession>A0AAD4LDL9</accession>
<evidence type="ECO:0000313" key="16">
    <source>
        <dbReference type="Proteomes" id="UP001201163"/>
    </source>
</evidence>
<dbReference type="GO" id="GO:0055086">
    <property type="term" value="P:nucleobase-containing small molecule metabolic process"/>
    <property type="evidence" value="ECO:0007669"/>
    <property type="project" value="UniProtKB-ARBA"/>
</dbReference>
<evidence type="ECO:0000256" key="7">
    <source>
        <dbReference type="ARBA" id="ARBA00022833"/>
    </source>
</evidence>
<comment type="catalytic activity">
    <reaction evidence="9 13">
        <text>cytidine + H2O + H(+) = uridine + NH4(+)</text>
        <dbReference type="Rhea" id="RHEA:16069"/>
        <dbReference type="ChEBI" id="CHEBI:15377"/>
        <dbReference type="ChEBI" id="CHEBI:15378"/>
        <dbReference type="ChEBI" id="CHEBI:16704"/>
        <dbReference type="ChEBI" id="CHEBI:17562"/>
        <dbReference type="ChEBI" id="CHEBI:28938"/>
        <dbReference type="EC" id="3.5.4.5"/>
    </reaction>
</comment>
<dbReference type="NCBIfam" id="NF004064">
    <property type="entry name" value="PRK05578.1"/>
    <property type="match status" value="1"/>
</dbReference>
<evidence type="ECO:0000256" key="9">
    <source>
        <dbReference type="ARBA" id="ARBA00049558"/>
    </source>
</evidence>
<comment type="catalytic activity">
    <reaction evidence="13">
        <text>2'-deoxycytidine + H2O + H(+) = 2'-deoxyuridine + NH4(+)</text>
        <dbReference type="Rhea" id="RHEA:13433"/>
        <dbReference type="ChEBI" id="CHEBI:15377"/>
        <dbReference type="ChEBI" id="CHEBI:15378"/>
        <dbReference type="ChEBI" id="CHEBI:15698"/>
        <dbReference type="ChEBI" id="CHEBI:16450"/>
        <dbReference type="ChEBI" id="CHEBI:28938"/>
        <dbReference type="EC" id="3.5.4.5"/>
    </reaction>
</comment>
<evidence type="ECO:0000256" key="3">
    <source>
        <dbReference type="ARBA" id="ARBA00006576"/>
    </source>
</evidence>
<dbReference type="InterPro" id="IPR006262">
    <property type="entry name" value="Cyt_deam_tetra"/>
</dbReference>
<dbReference type="PROSITE" id="PS00903">
    <property type="entry name" value="CYT_DCMP_DEAMINASES_1"/>
    <property type="match status" value="1"/>
</dbReference>
<dbReference type="Proteomes" id="UP001201163">
    <property type="component" value="Unassembled WGS sequence"/>
</dbReference>
<dbReference type="EMBL" id="JAKELL010000033">
    <property type="protein sequence ID" value="KAH8989968.1"/>
    <property type="molecule type" value="Genomic_DNA"/>
</dbReference>
<feature type="binding site" evidence="11">
    <location>
        <begin position="52"/>
        <end position="58"/>
    </location>
    <ligand>
        <name>substrate</name>
    </ligand>
</feature>
<dbReference type="GO" id="GO:0008270">
    <property type="term" value="F:zinc ion binding"/>
    <property type="evidence" value="ECO:0007669"/>
    <property type="project" value="UniProtKB-UniRule"/>
</dbReference>
<dbReference type="GO" id="GO:0004126">
    <property type="term" value="F:cytidine deaminase activity"/>
    <property type="evidence" value="ECO:0007669"/>
    <property type="project" value="UniProtKB-UniRule"/>
</dbReference>
<dbReference type="Pfam" id="PF00383">
    <property type="entry name" value="dCMP_cyt_deam_1"/>
    <property type="match status" value="1"/>
</dbReference>
<evidence type="ECO:0000256" key="12">
    <source>
        <dbReference type="PIRSR" id="PIRSR606262-3"/>
    </source>
</evidence>
<dbReference type="SUPFAM" id="SSF53927">
    <property type="entry name" value="Cytidine deaminase-like"/>
    <property type="match status" value="1"/>
</dbReference>
<evidence type="ECO:0000256" key="4">
    <source>
        <dbReference type="ARBA" id="ARBA00012783"/>
    </source>
</evidence>
<evidence type="ECO:0000256" key="6">
    <source>
        <dbReference type="ARBA" id="ARBA00022801"/>
    </source>
</evidence>
<proteinExistence type="inferred from homology"/>
<dbReference type="NCBIfam" id="TIGR01354">
    <property type="entry name" value="cyt_deam_tetra"/>
    <property type="match status" value="1"/>
</dbReference>
<comment type="similarity">
    <text evidence="3 13">Belongs to the cytidine and deoxycytidylate deaminase family.</text>
</comment>
<dbReference type="InterPro" id="IPR050202">
    <property type="entry name" value="Cyt/Deoxycyt_deaminase"/>
</dbReference>
<dbReference type="GO" id="GO:0042802">
    <property type="term" value="F:identical protein binding"/>
    <property type="evidence" value="ECO:0007669"/>
    <property type="project" value="UniProtKB-ARBA"/>
</dbReference>
<keyword evidence="5 12" id="KW-0479">Metal-binding</keyword>
<dbReference type="AlphaFoldDB" id="A0AAD4LDL9"/>
<feature type="binding site" evidence="12">
    <location>
        <position position="63"/>
    </location>
    <ligand>
        <name>Zn(2+)</name>
        <dbReference type="ChEBI" id="CHEBI:29105"/>
        <note>catalytic</note>
    </ligand>
</feature>
<name>A0AAD4LDL9_9AGAM</name>
<evidence type="ECO:0000256" key="5">
    <source>
        <dbReference type="ARBA" id="ARBA00022723"/>
    </source>
</evidence>
<comment type="function">
    <text evidence="2 13">This enzyme scavenges exogenous and endogenous cytidine and 2'-deoxycytidine for UMP synthesis.</text>
</comment>
<keyword evidence="6 13" id="KW-0378">Hydrolase</keyword>
<reference evidence="15" key="1">
    <citation type="submission" date="2022-01" db="EMBL/GenBank/DDBJ databases">
        <title>Comparative genomics reveals a dynamic genome evolution in the ectomycorrhizal milk-cap (Lactarius) mushrooms.</title>
        <authorList>
            <consortium name="DOE Joint Genome Institute"/>
            <person name="Lebreton A."/>
            <person name="Tang N."/>
            <person name="Kuo A."/>
            <person name="LaButti K."/>
            <person name="Drula E."/>
            <person name="Barry K."/>
            <person name="Clum A."/>
            <person name="Lipzen A."/>
            <person name="Mousain D."/>
            <person name="Ng V."/>
            <person name="Wang R."/>
            <person name="Wang X."/>
            <person name="Dai Y."/>
            <person name="Henrissat B."/>
            <person name="Grigoriev I.V."/>
            <person name="Guerin-Laguette A."/>
            <person name="Yu F."/>
            <person name="Martin F.M."/>
        </authorList>
    </citation>
    <scope>NUCLEOTIDE SEQUENCE</scope>
    <source>
        <strain evidence="15">QP</strain>
    </source>
</reference>
<dbReference type="CDD" id="cd01283">
    <property type="entry name" value="cytidine_deaminase"/>
    <property type="match status" value="1"/>
</dbReference>
<dbReference type="PANTHER" id="PTHR11644:SF2">
    <property type="entry name" value="CYTIDINE DEAMINASE"/>
    <property type="match status" value="1"/>
</dbReference>
<keyword evidence="7 12" id="KW-0862">Zinc</keyword>
<evidence type="ECO:0000256" key="11">
    <source>
        <dbReference type="PIRSR" id="PIRSR606262-2"/>
    </source>
</evidence>